<dbReference type="CDD" id="cd01127">
    <property type="entry name" value="TrwB_TraG_TraD_VirD4"/>
    <property type="match status" value="1"/>
</dbReference>
<dbReference type="Proteomes" id="UP000324252">
    <property type="component" value="Unassembled WGS sequence"/>
</dbReference>
<evidence type="ECO:0000313" key="7">
    <source>
        <dbReference type="EMBL" id="SHK97323.1"/>
    </source>
</evidence>
<dbReference type="EMBL" id="FQZZ01000015">
    <property type="protein sequence ID" value="SHK97323.1"/>
    <property type="molecule type" value="Genomic_DNA"/>
</dbReference>
<dbReference type="AlphaFoldDB" id="A0A1H0P092"/>
<dbReference type="InterPro" id="IPR003688">
    <property type="entry name" value="TraG/VirD4"/>
</dbReference>
<evidence type="ECO:0000256" key="5">
    <source>
        <dbReference type="ARBA" id="ARBA00022989"/>
    </source>
</evidence>
<dbReference type="RefSeq" id="WP_188129295.1">
    <property type="nucleotide sequence ID" value="NZ_FNIO01000015.1"/>
</dbReference>
<keyword evidence="3" id="KW-1003">Cell membrane</keyword>
<keyword evidence="4" id="KW-0812">Transmembrane</keyword>
<evidence type="ECO:0000256" key="4">
    <source>
        <dbReference type="ARBA" id="ARBA00022692"/>
    </source>
</evidence>
<reference evidence="7 8" key="1">
    <citation type="submission" date="2016-11" db="EMBL/GenBank/DDBJ databases">
        <authorList>
            <person name="Varghese N."/>
            <person name="Submissions S."/>
        </authorList>
    </citation>
    <scope>NUCLEOTIDE SEQUENCE [LARGE SCALE GENOMIC DNA]</scope>
    <source>
        <strain evidence="7 8">DSM 29620</strain>
    </source>
</reference>
<dbReference type="Pfam" id="PF02534">
    <property type="entry name" value="T4SS-DNA_transf"/>
    <property type="match status" value="1"/>
</dbReference>
<dbReference type="Gene3D" id="3.40.50.300">
    <property type="entry name" value="P-loop containing nucleotide triphosphate hydrolases"/>
    <property type="match status" value="1"/>
</dbReference>
<accession>A0A1H0P092</accession>
<comment type="similarity">
    <text evidence="2">Belongs to the VirD4/TraG family.</text>
</comment>
<evidence type="ECO:0000256" key="3">
    <source>
        <dbReference type="ARBA" id="ARBA00022475"/>
    </source>
</evidence>
<dbReference type="PANTHER" id="PTHR37937:SF1">
    <property type="entry name" value="CONJUGATIVE TRANSFER: DNA TRANSPORT"/>
    <property type="match status" value="1"/>
</dbReference>
<dbReference type="PANTHER" id="PTHR37937">
    <property type="entry name" value="CONJUGATIVE TRANSFER: DNA TRANSPORT"/>
    <property type="match status" value="1"/>
</dbReference>
<keyword evidence="5" id="KW-1133">Transmembrane helix</keyword>
<protein>
    <submittedName>
        <fullName evidence="7">Type IV secretion system protein VirD4</fullName>
    </submittedName>
</protein>
<evidence type="ECO:0000313" key="8">
    <source>
        <dbReference type="Proteomes" id="UP000324252"/>
    </source>
</evidence>
<name>A0A1H0P092_9RHOB</name>
<sequence>MAGSFLAYTAAGVLGLGLLSWRFNKDRTTFGSASWLKPWDAMKAGLFKKRGILVGDWTGLLPVYYQDTHAFTCGESGSGKGACAIVPNALLAPFAFLNDPGGENTAIAIKAWRKKGYEVMVINPFGMFTEAPWALPTHGFNPVDTLDPNERTFASSAKLIAEQLISRSGNESGNSKFFKDAAESFLQAALMFMARHYPKQDRHLGTLFDLAYAGPDEWENLLQKMQDRPDCQDLVGKIASAMNRREEQASEEFSAIMSTIQQDLAWLGDPVVQENLKRSDVDFAALKGTTKDGKRVKGAIIAVVLPLEFNESHAAIPRLALGCAIQEMQRLPTAREKVLFIIDEAAALGKVTRFPNWLATLRKYNVVLWPIFQNLGQVEDLYGKGWQTFLANCGLRQFIGVGDLQTAEHVTKLLGQLTVKTQSLNHEGKLTESEARRALMDIDEILYAPSKDQLVFTGKNRPAVLKKTPYWVRPELRGLFHRNPYRKKKSPFTFGTSAKVLKGQLFYALIWLLAPHPIAKALYLICAAGLAAQYWGTF</sequence>
<keyword evidence="6" id="KW-0472">Membrane</keyword>
<gene>
    <name evidence="7" type="ORF">SAMN05444142_1156</name>
</gene>
<dbReference type="SUPFAM" id="SSF52540">
    <property type="entry name" value="P-loop containing nucleoside triphosphate hydrolases"/>
    <property type="match status" value="1"/>
</dbReference>
<dbReference type="GO" id="GO:0005886">
    <property type="term" value="C:plasma membrane"/>
    <property type="evidence" value="ECO:0007669"/>
    <property type="project" value="UniProtKB-SubCell"/>
</dbReference>
<proteinExistence type="inferred from homology"/>
<evidence type="ECO:0000256" key="6">
    <source>
        <dbReference type="ARBA" id="ARBA00023136"/>
    </source>
</evidence>
<dbReference type="InterPro" id="IPR051539">
    <property type="entry name" value="T4SS-coupling_protein"/>
</dbReference>
<dbReference type="InterPro" id="IPR027417">
    <property type="entry name" value="P-loop_NTPase"/>
</dbReference>
<comment type="subcellular location">
    <subcellularLocation>
        <location evidence="1">Cell membrane</location>
        <topology evidence="1">Multi-pass membrane protein</topology>
    </subcellularLocation>
</comment>
<evidence type="ECO:0000256" key="1">
    <source>
        <dbReference type="ARBA" id="ARBA00004651"/>
    </source>
</evidence>
<keyword evidence="8" id="KW-1185">Reference proteome</keyword>
<organism evidence="7 8">
    <name type="scientific">Lutimaribacter pacificus</name>
    <dbReference type="NCBI Taxonomy" id="391948"/>
    <lineage>
        <taxon>Bacteria</taxon>
        <taxon>Pseudomonadati</taxon>
        <taxon>Pseudomonadota</taxon>
        <taxon>Alphaproteobacteria</taxon>
        <taxon>Rhodobacterales</taxon>
        <taxon>Roseobacteraceae</taxon>
        <taxon>Lutimaribacter</taxon>
    </lineage>
</organism>
<evidence type="ECO:0000256" key="2">
    <source>
        <dbReference type="ARBA" id="ARBA00008806"/>
    </source>
</evidence>